<evidence type="ECO:0000313" key="12">
    <source>
        <dbReference type="Proteomes" id="UP000576225"/>
    </source>
</evidence>
<dbReference type="Proteomes" id="UP000245959">
    <property type="component" value="Unassembled WGS sequence"/>
</dbReference>
<comment type="caution">
    <text evidence="10">The sequence shown here is derived from an EMBL/GenBank/DDBJ whole genome shotgun (WGS) entry which is preliminary data.</text>
</comment>
<evidence type="ECO:0000313" key="9">
    <source>
        <dbReference type="EMBL" id="NMD87268.1"/>
    </source>
</evidence>
<dbReference type="PANTHER" id="PTHR30269">
    <property type="entry name" value="TRANSMEMBRANE PROTEIN YFCA"/>
    <property type="match status" value="1"/>
</dbReference>
<feature type="transmembrane region" description="Helical" evidence="8">
    <location>
        <begin position="207"/>
        <end position="227"/>
    </location>
</feature>
<evidence type="ECO:0000256" key="1">
    <source>
        <dbReference type="ARBA" id="ARBA00004651"/>
    </source>
</evidence>
<feature type="transmembrane region" description="Helical" evidence="8">
    <location>
        <begin position="136"/>
        <end position="154"/>
    </location>
</feature>
<comment type="subcellular location">
    <subcellularLocation>
        <location evidence="1 8">Cell membrane</location>
        <topology evidence="1 8">Multi-pass membrane protein</topology>
    </subcellularLocation>
</comment>
<evidence type="ECO:0000313" key="11">
    <source>
        <dbReference type="Proteomes" id="UP000245959"/>
    </source>
</evidence>
<accession>A0A2U1BAY8</accession>
<protein>
    <recommendedName>
        <fullName evidence="8">Probable membrane transporter protein</fullName>
    </recommendedName>
</protein>
<reference evidence="9 12" key="2">
    <citation type="submission" date="2020-04" db="EMBL/GenBank/DDBJ databases">
        <authorList>
            <person name="Hitch T.C.A."/>
            <person name="Wylensek D."/>
            <person name="Clavel T."/>
        </authorList>
    </citation>
    <scope>NUCLEOTIDE SEQUENCE [LARGE SCALE GENOMIC DNA]</scope>
    <source>
        <strain evidence="9 12">COR2-253-APC-1A</strain>
    </source>
</reference>
<dbReference type="InterPro" id="IPR052017">
    <property type="entry name" value="TSUP"/>
</dbReference>
<keyword evidence="3" id="KW-0813">Transport</keyword>
<feature type="transmembrane region" description="Helical" evidence="8">
    <location>
        <begin position="21"/>
        <end position="45"/>
    </location>
</feature>
<dbReference type="RefSeq" id="WP_116882222.1">
    <property type="nucleotide sequence ID" value="NZ_CALXNT010000025.1"/>
</dbReference>
<evidence type="ECO:0000256" key="6">
    <source>
        <dbReference type="ARBA" id="ARBA00022989"/>
    </source>
</evidence>
<evidence type="ECO:0000256" key="2">
    <source>
        <dbReference type="ARBA" id="ARBA00009142"/>
    </source>
</evidence>
<dbReference type="AlphaFoldDB" id="A0A2U1BAY8"/>
<keyword evidence="4 8" id="KW-1003">Cell membrane</keyword>
<sequence length="251" mass="27787">MFDILNHFTMLQIGTLMISAILIGINKTAIPGIGVLPVVLLTMAFEGRLSTGLQLIMLAMADLIAVAYYRRNADWKIVLRLLPWAWAGLAIGSFILHVIPEDNDRIMRMIIGGIVLVLALLNYIRSRLPQEKIPTGLAVSAGCGTLLGVTTQIANAAGPVAALYFLAMRLPKTVYMGCSAWFFLIINWTKLPIFIWEGRITLQAFRIDLLMIPFLFIGGALGVFLLAKMPQKLFENIIQILVVITAIKLFF</sequence>
<dbReference type="GO" id="GO:0005886">
    <property type="term" value="C:plasma membrane"/>
    <property type="evidence" value="ECO:0007669"/>
    <property type="project" value="UniProtKB-SubCell"/>
</dbReference>
<evidence type="ECO:0000256" key="8">
    <source>
        <dbReference type="RuleBase" id="RU363041"/>
    </source>
</evidence>
<dbReference type="EMBL" id="JABAEW010000021">
    <property type="protein sequence ID" value="NMD87268.1"/>
    <property type="molecule type" value="Genomic_DNA"/>
</dbReference>
<keyword evidence="11" id="KW-1185">Reference proteome</keyword>
<evidence type="ECO:0000256" key="5">
    <source>
        <dbReference type="ARBA" id="ARBA00022692"/>
    </source>
</evidence>
<dbReference type="Pfam" id="PF01925">
    <property type="entry name" value="TauE"/>
    <property type="match status" value="1"/>
</dbReference>
<dbReference type="EMBL" id="QEKH01000001">
    <property type="protein sequence ID" value="PVY45825.1"/>
    <property type="molecule type" value="Genomic_DNA"/>
</dbReference>
<proteinExistence type="inferred from homology"/>
<organism evidence="10 11">
    <name type="scientific">Victivallis vadensis</name>
    <dbReference type="NCBI Taxonomy" id="172901"/>
    <lineage>
        <taxon>Bacteria</taxon>
        <taxon>Pseudomonadati</taxon>
        <taxon>Lentisphaerota</taxon>
        <taxon>Lentisphaeria</taxon>
        <taxon>Victivallales</taxon>
        <taxon>Victivallaceae</taxon>
        <taxon>Victivallis</taxon>
    </lineage>
</organism>
<feature type="transmembrane region" description="Helical" evidence="8">
    <location>
        <begin position="174"/>
        <end position="195"/>
    </location>
</feature>
<keyword evidence="6 8" id="KW-1133">Transmembrane helix</keyword>
<dbReference type="InterPro" id="IPR002781">
    <property type="entry name" value="TM_pro_TauE-like"/>
</dbReference>
<evidence type="ECO:0000256" key="4">
    <source>
        <dbReference type="ARBA" id="ARBA00022475"/>
    </source>
</evidence>
<keyword evidence="5 8" id="KW-0812">Transmembrane</keyword>
<feature type="transmembrane region" description="Helical" evidence="8">
    <location>
        <begin position="106"/>
        <end position="124"/>
    </location>
</feature>
<dbReference type="OrthoDB" id="9801058at2"/>
<evidence type="ECO:0000256" key="7">
    <source>
        <dbReference type="ARBA" id="ARBA00023136"/>
    </source>
</evidence>
<feature type="transmembrane region" description="Helical" evidence="8">
    <location>
        <begin position="51"/>
        <end position="69"/>
    </location>
</feature>
<comment type="similarity">
    <text evidence="2 8">Belongs to the 4-toluene sulfonate uptake permease (TSUP) (TC 2.A.102) family.</text>
</comment>
<reference evidence="10 11" key="1">
    <citation type="submission" date="2018-04" db="EMBL/GenBank/DDBJ databases">
        <title>Genomic Encyclopedia of Type Strains, Phase IV (KMG-IV): sequencing the most valuable type-strain genomes for metagenomic binning, comparative biology and taxonomic classification.</title>
        <authorList>
            <person name="Goeker M."/>
        </authorList>
    </citation>
    <scope>NUCLEOTIDE SEQUENCE [LARGE SCALE GENOMIC DNA]</scope>
    <source>
        <strain evidence="10 11">DSM 14823</strain>
    </source>
</reference>
<keyword evidence="7 8" id="KW-0472">Membrane</keyword>
<feature type="transmembrane region" description="Helical" evidence="8">
    <location>
        <begin position="81"/>
        <end position="100"/>
    </location>
</feature>
<gene>
    <name evidence="10" type="ORF">C8D82_10114</name>
    <name evidence="9" type="ORF">HF882_11795</name>
</gene>
<name>A0A2U1BAY8_9BACT</name>
<dbReference type="Proteomes" id="UP000576225">
    <property type="component" value="Unassembled WGS sequence"/>
</dbReference>
<dbReference type="PANTHER" id="PTHR30269:SF23">
    <property type="entry name" value="MEMBRANE TRANSPORTER PROTEIN YDHB-RELATED"/>
    <property type="match status" value="1"/>
</dbReference>
<evidence type="ECO:0000256" key="3">
    <source>
        <dbReference type="ARBA" id="ARBA00022448"/>
    </source>
</evidence>
<evidence type="ECO:0000313" key="10">
    <source>
        <dbReference type="EMBL" id="PVY45825.1"/>
    </source>
</evidence>
<dbReference type="GeneID" id="78293552"/>